<proteinExistence type="predicted"/>
<gene>
    <name evidence="1" type="ORF">FISHEDRAFT_56596</name>
</gene>
<dbReference type="OrthoDB" id="3267100at2759"/>
<evidence type="ECO:0008006" key="3">
    <source>
        <dbReference type="Google" id="ProtNLM"/>
    </source>
</evidence>
<dbReference type="EMBL" id="KN881649">
    <property type="protein sequence ID" value="KIY51699.1"/>
    <property type="molecule type" value="Genomic_DNA"/>
</dbReference>
<evidence type="ECO:0000313" key="1">
    <source>
        <dbReference type="EMBL" id="KIY51699.1"/>
    </source>
</evidence>
<evidence type="ECO:0000313" key="2">
    <source>
        <dbReference type="Proteomes" id="UP000054144"/>
    </source>
</evidence>
<sequence>MSQASTSPSSDERIPLPAHIWLVVIEPSKELLPEGWHFQIPIAMIQNFAHIIPLARGDDVYLPIQCIQHIVANRPFDHGSLDIRSVDDVRNGFMGGDLLNRAFNNKQAIVIIKVKTPNPILDMDDIPRRIERSRVRDGTSYPAQCRYTFKHMEKDMWLGSYFIDNIDATFVQHDEAKLPSGLLLDYVFGAAAVKHWGAGLEDAFDKLGHKPFRPVHVLPPSSGRRRTVHEEDKLDAFDLVMIFWANTAAARQRREEEDAAFRSSISTWASDVDQTV</sequence>
<dbReference type="Proteomes" id="UP000054144">
    <property type="component" value="Unassembled WGS sequence"/>
</dbReference>
<protein>
    <recommendedName>
        <fullName evidence="3">HNH nuclease domain-containing protein</fullName>
    </recommendedName>
</protein>
<keyword evidence="2" id="KW-1185">Reference proteome</keyword>
<dbReference type="AlphaFoldDB" id="A0A0D7AIX4"/>
<organism evidence="1 2">
    <name type="scientific">Fistulina hepatica ATCC 64428</name>
    <dbReference type="NCBI Taxonomy" id="1128425"/>
    <lineage>
        <taxon>Eukaryota</taxon>
        <taxon>Fungi</taxon>
        <taxon>Dikarya</taxon>
        <taxon>Basidiomycota</taxon>
        <taxon>Agaricomycotina</taxon>
        <taxon>Agaricomycetes</taxon>
        <taxon>Agaricomycetidae</taxon>
        <taxon>Agaricales</taxon>
        <taxon>Fistulinaceae</taxon>
        <taxon>Fistulina</taxon>
    </lineage>
</organism>
<reference evidence="1 2" key="1">
    <citation type="journal article" date="2015" name="Fungal Genet. Biol.">
        <title>Evolution of novel wood decay mechanisms in Agaricales revealed by the genome sequences of Fistulina hepatica and Cylindrobasidium torrendii.</title>
        <authorList>
            <person name="Floudas D."/>
            <person name="Held B.W."/>
            <person name="Riley R."/>
            <person name="Nagy L.G."/>
            <person name="Koehler G."/>
            <person name="Ransdell A.S."/>
            <person name="Younus H."/>
            <person name="Chow J."/>
            <person name="Chiniquy J."/>
            <person name="Lipzen A."/>
            <person name="Tritt A."/>
            <person name="Sun H."/>
            <person name="Haridas S."/>
            <person name="LaButti K."/>
            <person name="Ohm R.A."/>
            <person name="Kues U."/>
            <person name="Blanchette R.A."/>
            <person name="Grigoriev I.V."/>
            <person name="Minto R.E."/>
            <person name="Hibbett D.S."/>
        </authorList>
    </citation>
    <scope>NUCLEOTIDE SEQUENCE [LARGE SCALE GENOMIC DNA]</scope>
    <source>
        <strain evidence="1 2">ATCC 64428</strain>
    </source>
</reference>
<accession>A0A0D7AIX4</accession>
<name>A0A0D7AIX4_9AGAR</name>